<dbReference type="EMBL" id="QKWP01000592">
    <property type="protein sequence ID" value="RIB17646.1"/>
    <property type="molecule type" value="Genomic_DNA"/>
</dbReference>
<evidence type="ECO:0000313" key="2">
    <source>
        <dbReference type="Proteomes" id="UP000266673"/>
    </source>
</evidence>
<dbReference type="Proteomes" id="UP000266673">
    <property type="component" value="Unassembled WGS sequence"/>
</dbReference>
<keyword evidence="2" id="KW-1185">Reference proteome</keyword>
<dbReference type="AlphaFoldDB" id="A0A397VEB2"/>
<evidence type="ECO:0000313" key="1">
    <source>
        <dbReference type="EMBL" id="RIB17646.1"/>
    </source>
</evidence>
<proteinExistence type="predicted"/>
<gene>
    <name evidence="1" type="ORF">C2G38_2142501</name>
</gene>
<accession>A0A397VEB2</accession>
<organism evidence="1 2">
    <name type="scientific">Gigaspora rosea</name>
    <dbReference type="NCBI Taxonomy" id="44941"/>
    <lineage>
        <taxon>Eukaryota</taxon>
        <taxon>Fungi</taxon>
        <taxon>Fungi incertae sedis</taxon>
        <taxon>Mucoromycota</taxon>
        <taxon>Glomeromycotina</taxon>
        <taxon>Glomeromycetes</taxon>
        <taxon>Diversisporales</taxon>
        <taxon>Gigasporaceae</taxon>
        <taxon>Gigaspora</taxon>
    </lineage>
</organism>
<reference evidence="1 2" key="1">
    <citation type="submission" date="2018-06" db="EMBL/GenBank/DDBJ databases">
        <title>Comparative genomics reveals the genomic features of Rhizophagus irregularis, R. cerebriforme, R. diaphanum and Gigaspora rosea, and their symbiotic lifestyle signature.</title>
        <authorList>
            <person name="Morin E."/>
            <person name="San Clemente H."/>
            <person name="Chen E.C.H."/>
            <person name="De La Providencia I."/>
            <person name="Hainaut M."/>
            <person name="Kuo A."/>
            <person name="Kohler A."/>
            <person name="Murat C."/>
            <person name="Tang N."/>
            <person name="Roy S."/>
            <person name="Loubradou J."/>
            <person name="Henrissat B."/>
            <person name="Grigoriev I.V."/>
            <person name="Corradi N."/>
            <person name="Roux C."/>
            <person name="Martin F.M."/>
        </authorList>
    </citation>
    <scope>NUCLEOTIDE SEQUENCE [LARGE SCALE GENOMIC DNA]</scope>
    <source>
        <strain evidence="1 2">DAOM 194757</strain>
    </source>
</reference>
<name>A0A397VEB2_9GLOM</name>
<dbReference type="OrthoDB" id="2442740at2759"/>
<sequence length="148" mass="17502">MTANPTNKPILPTDHKEMKEFNLTTPIRTAKQLVETVRLLRTKYYFHRIPEEWIQITRIEEDENGMKEEVEGSEDQMFRVDMPENLEGVKLYLDQIEITDDLIKIPITEQTKVKTTIEELRKIFDFEKVPDFIFALPPLPQATWDIIP</sequence>
<comment type="caution">
    <text evidence="1">The sequence shown here is derived from an EMBL/GenBank/DDBJ whole genome shotgun (WGS) entry which is preliminary data.</text>
</comment>
<protein>
    <submittedName>
        <fullName evidence="1">Uncharacterized protein</fullName>
    </submittedName>
</protein>